<keyword evidence="1" id="KW-0862">Zinc</keyword>
<keyword evidence="1" id="KW-0863">Zinc-finger</keyword>
<evidence type="ECO:0000256" key="2">
    <source>
        <dbReference type="SAM" id="MobiDB-lite"/>
    </source>
</evidence>
<proteinExistence type="predicted"/>
<dbReference type="InterPro" id="IPR007527">
    <property type="entry name" value="Znf_SWIM"/>
</dbReference>
<dbReference type="Proteomes" id="UP001078443">
    <property type="component" value="Unassembled WGS sequence"/>
</dbReference>
<protein>
    <submittedName>
        <fullName evidence="4">SWIM zinc finger family protein</fullName>
    </submittedName>
</protein>
<accession>A0ABT4CYS2</accession>
<evidence type="ECO:0000313" key="4">
    <source>
        <dbReference type="EMBL" id="MCY6484110.1"/>
    </source>
</evidence>
<evidence type="ECO:0000313" key="5">
    <source>
        <dbReference type="Proteomes" id="UP001078443"/>
    </source>
</evidence>
<dbReference type="EMBL" id="JAPQER010000002">
    <property type="protein sequence ID" value="MCY6484110.1"/>
    <property type="molecule type" value="Genomic_DNA"/>
</dbReference>
<dbReference type="RefSeq" id="WP_268040384.1">
    <property type="nucleotide sequence ID" value="NZ_JAPQER010000002.1"/>
</dbReference>
<organism evidence="4 5">
    <name type="scientific">Clostridium aestuarii</name>
    <dbReference type="NCBI Taxonomy" id="338193"/>
    <lineage>
        <taxon>Bacteria</taxon>
        <taxon>Bacillati</taxon>
        <taxon>Bacillota</taxon>
        <taxon>Clostridia</taxon>
        <taxon>Eubacteriales</taxon>
        <taxon>Clostridiaceae</taxon>
        <taxon>Clostridium</taxon>
    </lineage>
</organism>
<evidence type="ECO:0000256" key="1">
    <source>
        <dbReference type="PROSITE-ProRule" id="PRU00325"/>
    </source>
</evidence>
<sequence length="467" mass="53496">MINLNKEYIDSLATNANAIKKGRELGNTGFVKLNKSQDESIIFGECTGSGKKNYLCSADFLDMSNPVFRCNCPSKQFPCKHTLGLMYAYAAGKEFAIEDIPEDILEKREKKEKKEKTKAEKKKTPKKKNKTALKKKINAQLEGIELLDKVVKSILKQGFAAITKEDIKELDSQVKELGNYYISGVQSELKRLILMLKAGKKSNESIMQQIIYLKALIKEGKKHLINRLEDEELNLAVDSNIEELLGHAWKLTELEELGQFKKDINLIQLSFNSWEDDARGENVDEGIFLNLNTGEIQNTYNYRPIKRKSDMKGEYPVIALLEIPTLYIYPGDSNTRIRWEEMIVKEAGTTDYEKAFNYAEKSYTQVIKRVKNYIKSPLNNVLPSVLLYYSKIGKVNGKWVIEDEDGKRLVLKQDYNQADCSLLSLLNADYMTNKAILVKIIYDTEARRIEAYPLSIISKEKIVRLTY</sequence>
<comment type="caution">
    <text evidence="4">The sequence shown here is derived from an EMBL/GenBank/DDBJ whole genome shotgun (WGS) entry which is preliminary data.</text>
</comment>
<dbReference type="Pfam" id="PF04434">
    <property type="entry name" value="SWIM"/>
    <property type="match status" value="1"/>
</dbReference>
<keyword evidence="1" id="KW-0479">Metal-binding</keyword>
<reference evidence="4" key="1">
    <citation type="submission" date="2022-12" db="EMBL/GenBank/DDBJ databases">
        <authorList>
            <person name="Wang J."/>
        </authorList>
    </citation>
    <scope>NUCLEOTIDE SEQUENCE</scope>
    <source>
        <strain evidence="4">HY-45-18</strain>
    </source>
</reference>
<feature type="compositionally biased region" description="Basic residues" evidence="2">
    <location>
        <begin position="119"/>
        <end position="132"/>
    </location>
</feature>
<feature type="region of interest" description="Disordered" evidence="2">
    <location>
        <begin position="108"/>
        <end position="132"/>
    </location>
</feature>
<gene>
    <name evidence="4" type="ORF">OW763_07055</name>
</gene>
<feature type="domain" description="SWIM-type" evidence="3">
    <location>
        <begin position="54"/>
        <end position="90"/>
    </location>
</feature>
<keyword evidence="5" id="KW-1185">Reference proteome</keyword>
<dbReference type="PROSITE" id="PS50966">
    <property type="entry name" value="ZF_SWIM"/>
    <property type="match status" value="1"/>
</dbReference>
<evidence type="ECO:0000259" key="3">
    <source>
        <dbReference type="PROSITE" id="PS50966"/>
    </source>
</evidence>
<name>A0ABT4CYS2_9CLOT</name>
<feature type="compositionally biased region" description="Basic and acidic residues" evidence="2">
    <location>
        <begin position="108"/>
        <end position="118"/>
    </location>
</feature>